<dbReference type="InterPro" id="IPR017938">
    <property type="entry name" value="Riboflavin_synthase-like_b-brl"/>
</dbReference>
<feature type="repeat" description="Lumazine-binding" evidence="10">
    <location>
        <begin position="97"/>
        <end position="193"/>
    </location>
</feature>
<dbReference type="CDD" id="cd00402">
    <property type="entry name" value="Riboflavin_synthase_like"/>
    <property type="match status" value="1"/>
</dbReference>
<dbReference type="EMBL" id="JADCKA010000001">
    <property type="protein sequence ID" value="MBE5034810.1"/>
    <property type="molecule type" value="Genomic_DNA"/>
</dbReference>
<gene>
    <name evidence="12" type="ORF">INF20_00705</name>
</gene>
<dbReference type="EC" id="2.5.1.9" evidence="4 9"/>
<keyword evidence="6" id="KW-0686">Riboflavin biosynthesis</keyword>
<evidence type="ECO:0000259" key="11">
    <source>
        <dbReference type="PROSITE" id="PS51177"/>
    </source>
</evidence>
<evidence type="ECO:0000256" key="4">
    <source>
        <dbReference type="ARBA" id="ARBA00012827"/>
    </source>
</evidence>
<dbReference type="PANTHER" id="PTHR21098:SF12">
    <property type="entry name" value="RIBOFLAVIN SYNTHASE"/>
    <property type="match status" value="1"/>
</dbReference>
<dbReference type="InterPro" id="IPR026017">
    <property type="entry name" value="Lumazine-bd_dom"/>
</dbReference>
<dbReference type="NCBIfam" id="NF006767">
    <property type="entry name" value="PRK09289.1"/>
    <property type="match status" value="1"/>
</dbReference>
<dbReference type="SUPFAM" id="SSF63380">
    <property type="entry name" value="Riboflavin synthase domain-like"/>
    <property type="match status" value="2"/>
</dbReference>
<proteinExistence type="predicted"/>
<dbReference type="NCBIfam" id="NF009566">
    <property type="entry name" value="PRK13020.1"/>
    <property type="match status" value="1"/>
</dbReference>
<evidence type="ECO:0000256" key="9">
    <source>
        <dbReference type="NCBIfam" id="TIGR00187"/>
    </source>
</evidence>
<evidence type="ECO:0000313" key="13">
    <source>
        <dbReference type="Proteomes" id="UP001516588"/>
    </source>
</evidence>
<comment type="function">
    <text evidence="2">Catalyzes the dismutation of two molecules of 6,7-dimethyl-8-ribityllumazine, resulting in the formation of riboflavin and 5-amino-6-(D-ribitylamino)uracil.</text>
</comment>
<dbReference type="Pfam" id="PF00677">
    <property type="entry name" value="Lum_binding"/>
    <property type="match status" value="2"/>
</dbReference>
<dbReference type="InterPro" id="IPR001783">
    <property type="entry name" value="Lumazine-bd"/>
</dbReference>
<organism evidence="12 13">
    <name type="scientific">Gallibacter intestinalis</name>
    <dbReference type="NCBI Taxonomy" id="2779356"/>
    <lineage>
        <taxon>Bacteria</taxon>
        <taxon>Bacillati</taxon>
        <taxon>Bacillota</taxon>
        <taxon>Clostridia</taxon>
        <taxon>Eubacteriales</taxon>
        <taxon>Eubacteriaceae</taxon>
        <taxon>Gallibacter</taxon>
    </lineage>
</organism>
<feature type="repeat" description="Lumazine-binding" evidence="10">
    <location>
        <begin position="1"/>
        <end position="96"/>
    </location>
</feature>
<dbReference type="PANTHER" id="PTHR21098">
    <property type="entry name" value="RIBOFLAVIN SYNTHASE ALPHA CHAIN"/>
    <property type="match status" value="1"/>
</dbReference>
<protein>
    <recommendedName>
        <fullName evidence="5 9">Riboflavin synthase</fullName>
        <ecNumber evidence="4 9">2.5.1.9</ecNumber>
    </recommendedName>
</protein>
<evidence type="ECO:0000256" key="8">
    <source>
        <dbReference type="ARBA" id="ARBA00022737"/>
    </source>
</evidence>
<reference evidence="12 13" key="1">
    <citation type="submission" date="2020-10" db="EMBL/GenBank/DDBJ databases">
        <title>ChiBAC.</title>
        <authorList>
            <person name="Zenner C."/>
            <person name="Hitch T.C.A."/>
            <person name="Clavel T."/>
        </authorList>
    </citation>
    <scope>NUCLEOTIDE SEQUENCE [LARGE SCALE GENOMIC DNA]</scope>
    <source>
        <strain evidence="12 13">DSM 108706</strain>
    </source>
</reference>
<evidence type="ECO:0000256" key="2">
    <source>
        <dbReference type="ARBA" id="ARBA00002803"/>
    </source>
</evidence>
<comment type="catalytic activity">
    <reaction evidence="1">
        <text>2 6,7-dimethyl-8-(1-D-ribityl)lumazine + H(+) = 5-amino-6-(D-ribitylamino)uracil + riboflavin</text>
        <dbReference type="Rhea" id="RHEA:20772"/>
        <dbReference type="ChEBI" id="CHEBI:15378"/>
        <dbReference type="ChEBI" id="CHEBI:15934"/>
        <dbReference type="ChEBI" id="CHEBI:57986"/>
        <dbReference type="ChEBI" id="CHEBI:58201"/>
        <dbReference type="EC" id="2.5.1.9"/>
    </reaction>
</comment>
<feature type="domain" description="Lumazine-binding" evidence="11">
    <location>
        <begin position="1"/>
        <end position="96"/>
    </location>
</feature>
<dbReference type="PROSITE" id="PS51177">
    <property type="entry name" value="LUMAZINE_BIND"/>
    <property type="match status" value="2"/>
</dbReference>
<sequence>MFTGIVEEIGKICDITRGRHSATLTIEANKVLEDAKIGDSIAVNGICLTVTSLPSGRLTADVMHETMNRTSMGKLRPGDRVGLERAMPVNGRFGGHIVAGHADGTGTIEDIRKDDNAIWYTVRTSPEIMKYIVEKGSVALDGISLTVAKITENTFSISAIPHTVANTVLKDRQKGDMVNIENDIVGKYIEKLIKYDEGKAAGAENKKNAESGITSEFLMRHGF</sequence>
<evidence type="ECO:0000256" key="5">
    <source>
        <dbReference type="ARBA" id="ARBA00013950"/>
    </source>
</evidence>
<dbReference type="InterPro" id="IPR023366">
    <property type="entry name" value="ATP_synth_asu-like_sf"/>
</dbReference>
<dbReference type="Proteomes" id="UP001516588">
    <property type="component" value="Unassembled WGS sequence"/>
</dbReference>
<comment type="caution">
    <text evidence="12">The sequence shown here is derived from an EMBL/GenBank/DDBJ whole genome shotgun (WGS) entry which is preliminary data.</text>
</comment>
<keyword evidence="8" id="KW-0677">Repeat</keyword>
<accession>A0ABR9QW88</accession>
<dbReference type="PIRSF" id="PIRSF000498">
    <property type="entry name" value="Riboflavin_syn_A"/>
    <property type="match status" value="1"/>
</dbReference>
<dbReference type="GO" id="GO:0004746">
    <property type="term" value="F:riboflavin synthase activity"/>
    <property type="evidence" value="ECO:0007669"/>
    <property type="project" value="UniProtKB-EC"/>
</dbReference>
<evidence type="ECO:0000256" key="7">
    <source>
        <dbReference type="ARBA" id="ARBA00022679"/>
    </source>
</evidence>
<evidence type="ECO:0000256" key="3">
    <source>
        <dbReference type="ARBA" id="ARBA00004887"/>
    </source>
</evidence>
<keyword evidence="13" id="KW-1185">Reference proteome</keyword>
<feature type="domain" description="Lumazine-binding" evidence="11">
    <location>
        <begin position="97"/>
        <end position="193"/>
    </location>
</feature>
<dbReference type="NCBIfam" id="TIGR00187">
    <property type="entry name" value="ribE"/>
    <property type="match status" value="1"/>
</dbReference>
<evidence type="ECO:0000256" key="1">
    <source>
        <dbReference type="ARBA" id="ARBA00000968"/>
    </source>
</evidence>
<dbReference type="RefSeq" id="WP_226384475.1">
    <property type="nucleotide sequence ID" value="NZ_JADCKA010000001.1"/>
</dbReference>
<evidence type="ECO:0000313" key="12">
    <source>
        <dbReference type="EMBL" id="MBE5034810.1"/>
    </source>
</evidence>
<comment type="pathway">
    <text evidence="3">Cofactor biosynthesis; riboflavin biosynthesis; riboflavin from 2-hydroxy-3-oxobutyl phosphate and 5-amino-6-(D-ribitylamino)uracil: step 2/2.</text>
</comment>
<evidence type="ECO:0000256" key="6">
    <source>
        <dbReference type="ARBA" id="ARBA00022619"/>
    </source>
</evidence>
<keyword evidence="7 12" id="KW-0808">Transferase</keyword>
<evidence type="ECO:0000256" key="10">
    <source>
        <dbReference type="PROSITE-ProRule" id="PRU00524"/>
    </source>
</evidence>
<dbReference type="Gene3D" id="2.40.30.20">
    <property type="match status" value="2"/>
</dbReference>
<name>A0ABR9QW88_9FIRM</name>